<evidence type="ECO:0000256" key="6">
    <source>
        <dbReference type="ARBA" id="ARBA00022723"/>
    </source>
</evidence>
<dbReference type="PANTHER" id="PTHR20941">
    <property type="entry name" value="FOLATE SYNTHESIS PROTEINS"/>
    <property type="match status" value="1"/>
</dbReference>
<sequence>MNMLKKRLQNRIIWVEANFNMERSWSVGHNKSISLGKTAVLMGILNVTPDSFSDGGEHNSLQDAISHAQKMFSEGAKIIDIGGESTRPGFDEITLKDEQERVLPVVKQLNLMENVLLSIDTYHVETARLALMEGANIINDIWGLQKEPEMAALVAEERAGIIIMHNSRHRNVHPDIIEDQKFFFDKSLEIAKKSGIPDDNIVLDPGFGFGKDFQTNLALLDRASELAMFGFPMLAATSRKRFLGTITGHSEPKMRDIATSATSVLLRKAGFSIFRVHNIAANRDALAVVDALSDVENSVIEGKK</sequence>
<name>A0A1R0F7J5_9HYPH</name>
<evidence type="ECO:0000256" key="2">
    <source>
        <dbReference type="ARBA" id="ARBA00001946"/>
    </source>
</evidence>
<comment type="pathway">
    <text evidence="3 9">Cofactor biosynthesis; tetrahydrofolate biosynthesis; 7,8-dihydrofolate from 2-amino-4-hydroxy-6-hydroxymethyl-7,8-dihydropteridine diphosphate and 4-aminobenzoate: step 1/2.</text>
</comment>
<keyword evidence="7 9" id="KW-0460">Magnesium</keyword>
<comment type="caution">
    <text evidence="11">The sequence shown here is derived from an EMBL/GenBank/DDBJ whole genome shotgun (WGS) entry which is preliminary data.</text>
</comment>
<dbReference type="GO" id="GO:0046654">
    <property type="term" value="P:tetrahydrofolate biosynthetic process"/>
    <property type="evidence" value="ECO:0007669"/>
    <property type="project" value="UniProtKB-UniPathway"/>
</dbReference>
<comment type="cofactor">
    <cofactor evidence="2 9">
        <name>Mg(2+)</name>
        <dbReference type="ChEBI" id="CHEBI:18420"/>
    </cofactor>
</comment>
<dbReference type="EC" id="2.5.1.15" evidence="4 9"/>
<dbReference type="NCBIfam" id="TIGR01496">
    <property type="entry name" value="DHPS"/>
    <property type="match status" value="1"/>
</dbReference>
<comment type="catalytic activity">
    <reaction evidence="1">
        <text>(7,8-dihydropterin-6-yl)methyl diphosphate + 4-aminobenzoate = 7,8-dihydropteroate + diphosphate</text>
        <dbReference type="Rhea" id="RHEA:19949"/>
        <dbReference type="ChEBI" id="CHEBI:17836"/>
        <dbReference type="ChEBI" id="CHEBI:17839"/>
        <dbReference type="ChEBI" id="CHEBI:33019"/>
        <dbReference type="ChEBI" id="CHEBI:72950"/>
        <dbReference type="EC" id="2.5.1.15"/>
    </reaction>
</comment>
<feature type="domain" description="Pterin-binding" evidence="10">
    <location>
        <begin position="39"/>
        <end position="287"/>
    </location>
</feature>
<dbReference type="PANTHER" id="PTHR20941:SF1">
    <property type="entry name" value="FOLIC ACID SYNTHESIS PROTEIN FOL1"/>
    <property type="match status" value="1"/>
</dbReference>
<comment type="similarity">
    <text evidence="9">Belongs to the DHPS family.</text>
</comment>
<protein>
    <recommendedName>
        <fullName evidence="4 9">Dihydropteroate synthase</fullName>
        <shortName evidence="9">DHPS</shortName>
        <ecNumber evidence="4 9">2.5.1.15</ecNumber>
    </recommendedName>
    <alternativeName>
        <fullName evidence="9">Dihydropteroate pyrophosphorylase</fullName>
    </alternativeName>
</protein>
<evidence type="ECO:0000256" key="4">
    <source>
        <dbReference type="ARBA" id="ARBA00012458"/>
    </source>
</evidence>
<dbReference type="Gene3D" id="3.20.20.20">
    <property type="entry name" value="Dihydropteroate synthase-like"/>
    <property type="match status" value="1"/>
</dbReference>
<dbReference type="Proteomes" id="UP000187344">
    <property type="component" value="Unassembled WGS sequence"/>
</dbReference>
<dbReference type="GO" id="GO:0046872">
    <property type="term" value="F:metal ion binding"/>
    <property type="evidence" value="ECO:0007669"/>
    <property type="project" value="UniProtKB-KW"/>
</dbReference>
<evidence type="ECO:0000313" key="12">
    <source>
        <dbReference type="Proteomes" id="UP000187344"/>
    </source>
</evidence>
<evidence type="ECO:0000259" key="10">
    <source>
        <dbReference type="PROSITE" id="PS50972"/>
    </source>
</evidence>
<dbReference type="GO" id="GO:0005829">
    <property type="term" value="C:cytosol"/>
    <property type="evidence" value="ECO:0007669"/>
    <property type="project" value="TreeGrafter"/>
</dbReference>
<evidence type="ECO:0000256" key="7">
    <source>
        <dbReference type="ARBA" id="ARBA00022842"/>
    </source>
</evidence>
<dbReference type="UniPathway" id="UPA00077">
    <property type="reaction ID" value="UER00156"/>
</dbReference>
<evidence type="ECO:0000256" key="5">
    <source>
        <dbReference type="ARBA" id="ARBA00022679"/>
    </source>
</evidence>
<evidence type="ECO:0000256" key="9">
    <source>
        <dbReference type="RuleBase" id="RU361205"/>
    </source>
</evidence>
<evidence type="ECO:0000256" key="1">
    <source>
        <dbReference type="ARBA" id="ARBA00000012"/>
    </source>
</evidence>
<keyword evidence="8 9" id="KW-0289">Folate biosynthesis</keyword>
<dbReference type="InterPro" id="IPR000489">
    <property type="entry name" value="Pterin-binding_dom"/>
</dbReference>
<organism evidence="11 12">
    <name type="scientific">Bartonella apis</name>
    <dbReference type="NCBI Taxonomy" id="1686310"/>
    <lineage>
        <taxon>Bacteria</taxon>
        <taxon>Pseudomonadati</taxon>
        <taxon>Pseudomonadota</taxon>
        <taxon>Alphaproteobacteria</taxon>
        <taxon>Hyphomicrobiales</taxon>
        <taxon>Bartonellaceae</taxon>
        <taxon>Bartonella</taxon>
    </lineage>
</organism>
<dbReference type="InterPro" id="IPR006390">
    <property type="entry name" value="DHP_synth_dom"/>
</dbReference>
<dbReference type="SUPFAM" id="SSF51717">
    <property type="entry name" value="Dihydropteroate synthetase-like"/>
    <property type="match status" value="1"/>
</dbReference>
<keyword evidence="5 9" id="KW-0808">Transferase</keyword>
<dbReference type="PROSITE" id="PS00792">
    <property type="entry name" value="DHPS_1"/>
    <property type="match status" value="1"/>
</dbReference>
<dbReference type="PROSITE" id="PS50972">
    <property type="entry name" value="PTERIN_BINDING"/>
    <property type="match status" value="1"/>
</dbReference>
<keyword evidence="12" id="KW-1185">Reference proteome</keyword>
<dbReference type="InterPro" id="IPR011005">
    <property type="entry name" value="Dihydropteroate_synth-like_sf"/>
</dbReference>
<dbReference type="GO" id="GO:0004156">
    <property type="term" value="F:dihydropteroate synthase activity"/>
    <property type="evidence" value="ECO:0007669"/>
    <property type="project" value="UniProtKB-EC"/>
</dbReference>
<evidence type="ECO:0000313" key="11">
    <source>
        <dbReference type="EMBL" id="OLY42935.1"/>
    </source>
</evidence>
<proteinExistence type="inferred from homology"/>
<keyword evidence="6 9" id="KW-0479">Metal-binding</keyword>
<comment type="function">
    <text evidence="9">Catalyzes the condensation of para-aminobenzoate (pABA) with 6-hydroxymethyl-7,8-dihydropterin diphosphate (DHPt-PP) to form 7,8-dihydropteroate (H2Pte), the immediate precursor of folate derivatives.</text>
</comment>
<evidence type="ECO:0000256" key="3">
    <source>
        <dbReference type="ARBA" id="ARBA00004763"/>
    </source>
</evidence>
<dbReference type="Pfam" id="PF00809">
    <property type="entry name" value="Pterin_bind"/>
    <property type="match status" value="1"/>
</dbReference>
<dbReference type="CDD" id="cd00739">
    <property type="entry name" value="DHPS"/>
    <property type="match status" value="1"/>
</dbReference>
<dbReference type="AlphaFoldDB" id="A0A1R0F7J5"/>
<reference evidence="11 12" key="1">
    <citation type="submission" date="2016-12" db="EMBL/GenBank/DDBJ databases">
        <title>Comparative genomics of Bartonella apis.</title>
        <authorList>
            <person name="Engel P."/>
        </authorList>
    </citation>
    <scope>NUCLEOTIDE SEQUENCE [LARGE SCALE GENOMIC DNA]</scope>
    <source>
        <strain evidence="11 12">PEB0149</strain>
    </source>
</reference>
<gene>
    <name evidence="11" type="ORF">PEB0149_003510</name>
</gene>
<dbReference type="EMBL" id="LXYT01000003">
    <property type="protein sequence ID" value="OLY42935.1"/>
    <property type="molecule type" value="Genomic_DNA"/>
</dbReference>
<accession>A0A1R0F7J5</accession>
<dbReference type="PROSITE" id="PS00793">
    <property type="entry name" value="DHPS_2"/>
    <property type="match status" value="1"/>
</dbReference>
<evidence type="ECO:0000256" key="8">
    <source>
        <dbReference type="ARBA" id="ARBA00022909"/>
    </source>
</evidence>
<dbReference type="InterPro" id="IPR045031">
    <property type="entry name" value="DHP_synth-like"/>
</dbReference>
<dbReference type="GO" id="GO:0046656">
    <property type="term" value="P:folic acid biosynthetic process"/>
    <property type="evidence" value="ECO:0007669"/>
    <property type="project" value="UniProtKB-KW"/>
</dbReference>